<dbReference type="InterPro" id="IPR011989">
    <property type="entry name" value="ARM-like"/>
</dbReference>
<dbReference type="GO" id="GO:0016020">
    <property type="term" value="C:membrane"/>
    <property type="evidence" value="ECO:0007669"/>
    <property type="project" value="InterPro"/>
</dbReference>
<evidence type="ECO:0000313" key="4">
    <source>
        <dbReference type="EMBL" id="KAF3431961.1"/>
    </source>
</evidence>
<proteinExistence type="inferred from homology"/>
<dbReference type="Pfam" id="PF00109">
    <property type="entry name" value="ketoacyl-synt"/>
    <property type="match status" value="1"/>
</dbReference>
<feature type="domain" description="Beta-ketoacyl synthase-like N-terminal" evidence="3">
    <location>
        <begin position="154"/>
        <end position="282"/>
    </location>
</feature>
<dbReference type="Pfam" id="PF18784">
    <property type="entry name" value="CRM1_repeat_2"/>
    <property type="match status" value="1"/>
</dbReference>
<keyword evidence="5" id="KW-1185">Reference proteome</keyword>
<name>A0A8K0DK76_9ROSA</name>
<dbReference type="InterPro" id="IPR041235">
    <property type="entry name" value="Exp1_repeat_2"/>
</dbReference>
<dbReference type="InterPro" id="IPR002528">
    <property type="entry name" value="MATE_fam"/>
</dbReference>
<dbReference type="GO" id="GO:0016746">
    <property type="term" value="F:acyltransferase activity"/>
    <property type="evidence" value="ECO:0007669"/>
    <property type="project" value="InterPro"/>
</dbReference>
<dbReference type="GO" id="GO:0015297">
    <property type="term" value="F:antiporter activity"/>
    <property type="evidence" value="ECO:0007669"/>
    <property type="project" value="InterPro"/>
</dbReference>
<evidence type="ECO:0000313" key="5">
    <source>
        <dbReference type="Proteomes" id="UP000796880"/>
    </source>
</evidence>
<comment type="similarity">
    <text evidence="1 2">Belongs to the multi antimicrobial extrusion (MATE) (TC 2.A.66.1) family.</text>
</comment>
<dbReference type="InterPro" id="IPR014030">
    <property type="entry name" value="Ketoacyl_synth_N"/>
</dbReference>
<evidence type="ECO:0000259" key="3">
    <source>
        <dbReference type="Pfam" id="PF00109"/>
    </source>
</evidence>
<gene>
    <name evidence="4" type="ORF">FNV43_RR26697</name>
</gene>
<dbReference type="InterPro" id="IPR016039">
    <property type="entry name" value="Thiolase-like"/>
</dbReference>
<dbReference type="Gene3D" id="3.40.47.10">
    <property type="match status" value="1"/>
</dbReference>
<evidence type="ECO:0000256" key="1">
    <source>
        <dbReference type="ARBA" id="ARBA00010199"/>
    </source>
</evidence>
<accession>A0A8K0DK76</accession>
<comment type="caution">
    <text evidence="4">The sequence shown here is derived from an EMBL/GenBank/DDBJ whole genome shotgun (WGS) entry which is preliminary data.</text>
</comment>
<dbReference type="Proteomes" id="UP000796880">
    <property type="component" value="Unassembled WGS sequence"/>
</dbReference>
<protein>
    <recommendedName>
        <fullName evidence="2">Protein DETOXIFICATION</fullName>
    </recommendedName>
    <alternativeName>
        <fullName evidence="2">Multidrug and toxic compound extrusion protein</fullName>
    </alternativeName>
</protein>
<evidence type="ECO:0000256" key="2">
    <source>
        <dbReference type="RuleBase" id="RU004914"/>
    </source>
</evidence>
<dbReference type="AlphaFoldDB" id="A0A8K0DK76"/>
<reference evidence="4" key="1">
    <citation type="submission" date="2020-03" db="EMBL/GenBank/DDBJ databases">
        <title>A high-quality chromosome-level genome assembly of a woody plant with both climbing and erect habits, Rhamnella rubrinervis.</title>
        <authorList>
            <person name="Lu Z."/>
            <person name="Yang Y."/>
            <person name="Zhu X."/>
            <person name="Sun Y."/>
        </authorList>
    </citation>
    <scope>NUCLEOTIDE SEQUENCE</scope>
    <source>
        <strain evidence="4">BYM</strain>
        <tissue evidence="4">Leaf</tissue>
    </source>
</reference>
<sequence>MICIEWWSFELLTLLSGFLPNPKLETSVLSKDLEQQEGAGNHQAARVAVAAVIFLTVSEAIFVSSSLLVGKHVFGYIFSNEKAVVDYATAMAPLVSLSVIFDSLHGVLSGLCTEFLNFEALSVWLPRKHKAVSLLVSFQSPAVSTSLSLLAACVCLGMATPLGCGVDTIRKRLIQGDCGIRALSPEDLRMNSFDRKTQLHAYEQLTSKVAAVVPCRTNLGDFNEDLWLNSKEHRSIAGFIGYALCAADEALKDAKWLPTDREEKKRTGVSIGGGTGSSSDILDAAQMICEKDINQYGFWSREHEMWIPDDTVIDAEIGTFSAALFDDYGGLFKGFLTANLATFSNIANLAIHPYSFDGLGSPLLQRRQLYAIPMSKLRLLMICCMTKVLIIEYENGNIVRETMKDNDVLVQYKVGILFWHYLNPFYTAENSYVTSCTTRVTIHYQEKLHFSEYWHMVSLC</sequence>
<dbReference type="SUPFAM" id="SSF53901">
    <property type="entry name" value="Thiolase-like"/>
    <property type="match status" value="1"/>
</dbReference>
<dbReference type="EMBL" id="VOIH02000012">
    <property type="protein sequence ID" value="KAF3431961.1"/>
    <property type="molecule type" value="Genomic_DNA"/>
</dbReference>
<dbReference type="Gene3D" id="1.25.10.10">
    <property type="entry name" value="Leucine-rich Repeat Variant"/>
    <property type="match status" value="1"/>
</dbReference>
<dbReference type="Pfam" id="PF01554">
    <property type="entry name" value="MatE"/>
    <property type="match status" value="1"/>
</dbReference>
<dbReference type="GO" id="GO:0042910">
    <property type="term" value="F:xenobiotic transmembrane transporter activity"/>
    <property type="evidence" value="ECO:0007669"/>
    <property type="project" value="InterPro"/>
</dbReference>
<organism evidence="4 5">
    <name type="scientific">Rhamnella rubrinervis</name>
    <dbReference type="NCBI Taxonomy" id="2594499"/>
    <lineage>
        <taxon>Eukaryota</taxon>
        <taxon>Viridiplantae</taxon>
        <taxon>Streptophyta</taxon>
        <taxon>Embryophyta</taxon>
        <taxon>Tracheophyta</taxon>
        <taxon>Spermatophyta</taxon>
        <taxon>Magnoliopsida</taxon>
        <taxon>eudicotyledons</taxon>
        <taxon>Gunneridae</taxon>
        <taxon>Pentapetalae</taxon>
        <taxon>rosids</taxon>
        <taxon>fabids</taxon>
        <taxon>Rosales</taxon>
        <taxon>Rhamnaceae</taxon>
        <taxon>rhamnoid group</taxon>
        <taxon>Rhamneae</taxon>
        <taxon>Rhamnella</taxon>
    </lineage>
</organism>
<dbReference type="PANTHER" id="PTHR11206">
    <property type="entry name" value="MULTIDRUG RESISTANCE PROTEIN"/>
    <property type="match status" value="1"/>
</dbReference>
<dbReference type="OrthoDB" id="1730291at2759"/>